<evidence type="ECO:0000256" key="2">
    <source>
        <dbReference type="ARBA" id="ARBA00009477"/>
    </source>
</evidence>
<dbReference type="PROSITE" id="PS00543">
    <property type="entry name" value="HLYD_FAMILY"/>
    <property type="match status" value="1"/>
</dbReference>
<dbReference type="SUPFAM" id="SSF51230">
    <property type="entry name" value="Single hybrid motif"/>
    <property type="match status" value="1"/>
</dbReference>
<evidence type="ECO:0000256" key="7">
    <source>
        <dbReference type="SAM" id="Coils"/>
    </source>
</evidence>
<feature type="coiled-coil region" evidence="7">
    <location>
        <begin position="159"/>
        <end position="239"/>
    </location>
</feature>
<keyword evidence="6 8" id="KW-0472">Membrane</keyword>
<evidence type="ECO:0000256" key="8">
    <source>
        <dbReference type="SAM" id="Phobius"/>
    </source>
</evidence>
<proteinExistence type="inferred from homology"/>
<dbReference type="Gene3D" id="2.40.50.100">
    <property type="match status" value="1"/>
</dbReference>
<comment type="similarity">
    <text evidence="2">Belongs to the membrane fusion protein (MFP) (TC 8.A.1) family.</text>
</comment>
<evidence type="ECO:0000256" key="6">
    <source>
        <dbReference type="ARBA" id="ARBA00023136"/>
    </source>
</evidence>
<keyword evidence="3" id="KW-0813">Transport</keyword>
<evidence type="ECO:0000256" key="1">
    <source>
        <dbReference type="ARBA" id="ARBA00004167"/>
    </source>
</evidence>
<dbReference type="PANTHER" id="PTHR30386:SF26">
    <property type="entry name" value="TRANSPORT PROTEIN COMB"/>
    <property type="match status" value="1"/>
</dbReference>
<evidence type="ECO:0000313" key="11">
    <source>
        <dbReference type="Proteomes" id="UP000193749"/>
    </source>
</evidence>
<keyword evidence="11" id="KW-1185">Reference proteome</keyword>
<evidence type="ECO:0000256" key="4">
    <source>
        <dbReference type="ARBA" id="ARBA00022692"/>
    </source>
</evidence>
<feature type="transmembrane region" description="Helical" evidence="8">
    <location>
        <begin position="32"/>
        <end position="52"/>
    </location>
</feature>
<evidence type="ECO:0000313" key="10">
    <source>
        <dbReference type="EMBL" id="ORM93170.1"/>
    </source>
</evidence>
<evidence type="ECO:0000256" key="5">
    <source>
        <dbReference type="ARBA" id="ARBA00022989"/>
    </source>
</evidence>
<gene>
    <name evidence="10" type="ORF">HA50_07360</name>
</gene>
<dbReference type="InterPro" id="IPR058982">
    <property type="entry name" value="Beta-barrel_AprE"/>
</dbReference>
<dbReference type="GO" id="GO:0016020">
    <property type="term" value="C:membrane"/>
    <property type="evidence" value="ECO:0007669"/>
    <property type="project" value="UniProtKB-SubCell"/>
</dbReference>
<dbReference type="EMBL" id="MLJI01000001">
    <property type="protein sequence ID" value="ORM93170.1"/>
    <property type="molecule type" value="Genomic_DNA"/>
</dbReference>
<dbReference type="InterPro" id="IPR011053">
    <property type="entry name" value="Single_hybrid_motif"/>
</dbReference>
<evidence type="ECO:0000259" key="9">
    <source>
        <dbReference type="Pfam" id="PF26002"/>
    </source>
</evidence>
<dbReference type="PANTHER" id="PTHR30386">
    <property type="entry name" value="MEMBRANE FUSION SUBUNIT OF EMRAB-TOLC MULTIDRUG EFFLUX PUMP"/>
    <property type="match status" value="1"/>
</dbReference>
<dbReference type="Proteomes" id="UP000193749">
    <property type="component" value="Unassembled WGS sequence"/>
</dbReference>
<dbReference type="Gene3D" id="2.40.30.170">
    <property type="match status" value="1"/>
</dbReference>
<organism evidence="10 11">
    <name type="scientific">Pantoea cypripedii</name>
    <name type="common">Pectobacterium cypripedii</name>
    <name type="synonym">Erwinia cypripedii</name>
    <dbReference type="NCBI Taxonomy" id="55209"/>
    <lineage>
        <taxon>Bacteria</taxon>
        <taxon>Pseudomonadati</taxon>
        <taxon>Pseudomonadota</taxon>
        <taxon>Gammaproteobacteria</taxon>
        <taxon>Enterobacterales</taxon>
        <taxon>Erwiniaceae</taxon>
        <taxon>Pantoea</taxon>
    </lineage>
</organism>
<evidence type="ECO:0000256" key="3">
    <source>
        <dbReference type="ARBA" id="ARBA00022448"/>
    </source>
</evidence>
<keyword evidence="4 8" id="KW-0812">Transmembrane</keyword>
<dbReference type="GO" id="GO:0009306">
    <property type="term" value="P:protein secretion"/>
    <property type="evidence" value="ECO:0007669"/>
    <property type="project" value="InterPro"/>
</dbReference>
<dbReference type="STRING" id="55209.HA50_07360"/>
<dbReference type="RefSeq" id="WP_084873824.1">
    <property type="nucleotide sequence ID" value="NZ_JAGGMY010000001.1"/>
</dbReference>
<name>A0A1X1ET26_PANCY</name>
<dbReference type="PRINTS" id="PR01490">
    <property type="entry name" value="RTXTOXIND"/>
</dbReference>
<dbReference type="InterPro" id="IPR050739">
    <property type="entry name" value="MFP"/>
</dbReference>
<dbReference type="OrthoDB" id="9775513at2"/>
<feature type="domain" description="AprE-like beta-barrel" evidence="9">
    <location>
        <begin position="288"/>
        <end position="384"/>
    </location>
</feature>
<comment type="caution">
    <text evidence="10">The sequence shown here is derived from an EMBL/GenBank/DDBJ whole genome shotgun (WGS) entry which is preliminary data.</text>
</comment>
<reference evidence="10 11" key="1">
    <citation type="journal article" date="2017" name="Antonie Van Leeuwenhoek">
        <title>Phylogenomic resolution of the bacterial genus Pantoea and its relationship with Erwinia and Tatumella.</title>
        <authorList>
            <person name="Palmer M."/>
            <person name="Steenkamp E.T."/>
            <person name="Coetzee M.P."/>
            <person name="Chan W.Y."/>
            <person name="van Zyl E."/>
            <person name="De Maayer P."/>
            <person name="Coutinho T.A."/>
            <person name="Blom J."/>
            <person name="Smits T.H."/>
            <person name="Duffy B."/>
            <person name="Venter S.N."/>
        </authorList>
    </citation>
    <scope>NUCLEOTIDE SEQUENCE [LARGE SCALE GENOMIC DNA]</scope>
    <source>
        <strain evidence="10 11">LMG 2657</strain>
    </source>
</reference>
<dbReference type="InterPro" id="IPR006144">
    <property type="entry name" value="Secretion_HlyD_CS"/>
</dbReference>
<keyword evidence="5 8" id="KW-1133">Transmembrane helix</keyword>
<dbReference type="AlphaFoldDB" id="A0A1X1ET26"/>
<sequence>MREKTQLQPTDMPFLDDLQSAIILQKTPKSMLVLWLLLFVVVTALVWAHFAVVEEVTKGEAKVIPASHEQIIESFEDGTLEALFVKEGDLVEKGQPLLKLDSTRSEANYQEELSKSYSLKAAIARARAEAYDLTLIFPEAIKDFHTLIQDETQAYQTRRKLLEESISSLSHNLKLAEEEVNLSEPLAKRGLISDMEILRLRRQANDLRLQIADRTNKYHSDANSELTRLESDLAQVEARLIGRKDVIKHALITAPVRGTINSIKATTIDGVISRGEQIMSLIPSEDNLLLETRIKPTEVAFLRPDLPATVKISAYDFAIYGSLDGVIESISPDTIIDETKARSGREDATYYRVYIRTHGTDLHVKDKSFPIIPGMTASVEIKTGEKTILSYLLKPVLKAREAFRER</sequence>
<dbReference type="Pfam" id="PF26002">
    <property type="entry name" value="Beta-barrel_AprE"/>
    <property type="match status" value="1"/>
</dbReference>
<comment type="subcellular location">
    <subcellularLocation>
        <location evidence="1">Membrane</location>
        <topology evidence="1">Single-pass membrane protein</topology>
    </subcellularLocation>
</comment>
<accession>A0A1X1ET26</accession>
<protein>
    <submittedName>
        <fullName evidence="10">Hemolysin secretion protein D</fullName>
    </submittedName>
</protein>
<keyword evidence="7" id="KW-0175">Coiled coil</keyword>